<protein>
    <recommendedName>
        <fullName evidence="3">Secreted protein</fullName>
    </recommendedName>
</protein>
<dbReference type="EMBL" id="JAHRIO010071602">
    <property type="protein sequence ID" value="MEQ2182116.1"/>
    <property type="molecule type" value="Genomic_DNA"/>
</dbReference>
<evidence type="ECO:0000313" key="1">
    <source>
        <dbReference type="EMBL" id="MEQ2182116.1"/>
    </source>
</evidence>
<organism evidence="1 2">
    <name type="scientific">Goodea atripinnis</name>
    <dbReference type="NCBI Taxonomy" id="208336"/>
    <lineage>
        <taxon>Eukaryota</taxon>
        <taxon>Metazoa</taxon>
        <taxon>Chordata</taxon>
        <taxon>Craniata</taxon>
        <taxon>Vertebrata</taxon>
        <taxon>Euteleostomi</taxon>
        <taxon>Actinopterygii</taxon>
        <taxon>Neopterygii</taxon>
        <taxon>Teleostei</taxon>
        <taxon>Neoteleostei</taxon>
        <taxon>Acanthomorphata</taxon>
        <taxon>Ovalentaria</taxon>
        <taxon>Atherinomorphae</taxon>
        <taxon>Cyprinodontiformes</taxon>
        <taxon>Goodeidae</taxon>
        <taxon>Goodea</taxon>
    </lineage>
</organism>
<dbReference type="Proteomes" id="UP001476798">
    <property type="component" value="Unassembled WGS sequence"/>
</dbReference>
<comment type="caution">
    <text evidence="1">The sequence shown here is derived from an EMBL/GenBank/DDBJ whole genome shotgun (WGS) entry which is preliminary data.</text>
</comment>
<reference evidence="1 2" key="1">
    <citation type="submission" date="2021-06" db="EMBL/GenBank/DDBJ databases">
        <authorList>
            <person name="Palmer J.M."/>
        </authorList>
    </citation>
    <scope>NUCLEOTIDE SEQUENCE [LARGE SCALE GENOMIC DNA]</scope>
    <source>
        <strain evidence="1 2">GA_2019</strain>
        <tissue evidence="1">Muscle</tissue>
    </source>
</reference>
<keyword evidence="2" id="KW-1185">Reference proteome</keyword>
<name>A0ABV0PF67_9TELE</name>
<evidence type="ECO:0000313" key="2">
    <source>
        <dbReference type="Proteomes" id="UP001476798"/>
    </source>
</evidence>
<sequence length="104" mass="12228">MPDVPPPCLWLQVMIIYFFFHFRDVYTKREGPFSSSPYLLPASSPFNNHTYHLCTVLLQTASAFRTGKIMKIYNECSFSESTYLHPLLLEFDKFAPKHPELHFH</sequence>
<proteinExistence type="predicted"/>
<gene>
    <name evidence="1" type="ORF">GOODEAATRI_018886</name>
</gene>
<accession>A0ABV0PF67</accession>
<evidence type="ECO:0008006" key="3">
    <source>
        <dbReference type="Google" id="ProtNLM"/>
    </source>
</evidence>